<accession>A0ABT5A8C7</accession>
<keyword evidence="3" id="KW-1185">Reference proteome</keyword>
<keyword evidence="2" id="KW-0067">ATP-binding</keyword>
<name>A0ABT5A8C7_9CYAN</name>
<dbReference type="RefSeq" id="WP_271806012.1">
    <property type="nucleotide sequence ID" value="NZ_JAQMTU010000106.1"/>
</dbReference>
<evidence type="ECO:0000313" key="2">
    <source>
        <dbReference type="EMBL" id="MDB9488210.1"/>
    </source>
</evidence>
<gene>
    <name evidence="2" type="ORF">PN492_16925</name>
</gene>
<dbReference type="InterPro" id="IPR027785">
    <property type="entry name" value="UvrD-like_helicase_C"/>
</dbReference>
<evidence type="ECO:0000313" key="3">
    <source>
        <dbReference type="Proteomes" id="UP001212123"/>
    </source>
</evidence>
<dbReference type="EMBL" id="JAQMTU010000106">
    <property type="protein sequence ID" value="MDB9488210.1"/>
    <property type="molecule type" value="Genomic_DNA"/>
</dbReference>
<proteinExistence type="predicted"/>
<protein>
    <submittedName>
        <fullName evidence="2">ATP-binding domain-containing protein</fullName>
    </submittedName>
</protein>
<dbReference type="InterPro" id="IPR027417">
    <property type="entry name" value="P-loop_NTPase"/>
</dbReference>
<dbReference type="GO" id="GO:0005524">
    <property type="term" value="F:ATP binding"/>
    <property type="evidence" value="ECO:0007669"/>
    <property type="project" value="UniProtKB-KW"/>
</dbReference>
<dbReference type="Gene3D" id="3.40.50.300">
    <property type="entry name" value="P-loop containing nucleotide triphosphate hydrolases"/>
    <property type="match status" value="2"/>
</dbReference>
<reference evidence="2 3" key="1">
    <citation type="submission" date="2023-01" db="EMBL/GenBank/DDBJ databases">
        <title>Genomes from the Australian National Cyanobacteria Reference Collection.</title>
        <authorList>
            <person name="Willis A."/>
            <person name="Lee E.M.F."/>
        </authorList>
    </citation>
    <scope>NUCLEOTIDE SEQUENCE [LARGE SCALE GENOMIC DNA]</scope>
    <source>
        <strain evidence="2 3">CS-537/01</strain>
    </source>
</reference>
<sequence length="766" mass="86479">MTTKARGNLPRFITTEAIAPNNDAGYQRVWDAVRPAFSSSRESSIGYWRYPLFLQVGDRRKEPDILIVDQQWGIIVIEVCPVNIEQITSVNNNQIQFSDNVLQSNYSLENISQYVQVLRKYCDQEPIKSPESDIQQKIIGRTLIAFPNISTKQWEEKGWTGTEEGTPFIFNNQLGEVGLRNRIEKAQAAITGESLNDSQYKSLLSVISGTSILRKFLEKIESADNQSCYNILADAQKLMYEWDIKQEWIGKSIPPGPQRVRGIAGSGKTVLFTQKAVIMHLKHPEWKIAFVFFTRSLYDQIEALFKLWISHFTNGEIKYHNLPNSNLRVLHAWGAKDRDGLYGEICRIERIRKLNPPDTGEEVPNNALAYGCRNFLQQKPKFNPIFDALVIDEGQDLMTEDDLKFTAEDGEEKQSIYWLAYQSLKSVTKEQPEQKRLIWAYDEAQTIHSTGAVAPTASKVLGDELSNVLGGSRKGGSGGGGIYPGGIRKAHDMERCYRTPGAILTAAFALGTGLLSKEGIPKSKIQLMTKKNLHSIGFEVLEGDFRKVNTPITITRPIENSPNPVPSLSNHPVIKFETYNSRKDELLALVEKIKSNLHNDKLKPHRNILVIVLGYTTPPYDGTNLERQVANFLIDYGIDIYIPSSLRLNDTNPQWPNINRDLFWYDGGVTISRIDRTKGNEADMVYVVGLDNIAKNESDTKLRNQLFVALTRSRGWVDISGIGDYPFYEEVNKVIAQGNTFTFTLKGVTPSQDANDDLTEEDEQNL</sequence>
<organism evidence="2 3">
    <name type="scientific">Dolichospermum circinale CS-537/01</name>
    <dbReference type="NCBI Taxonomy" id="3021739"/>
    <lineage>
        <taxon>Bacteria</taxon>
        <taxon>Bacillati</taxon>
        <taxon>Cyanobacteriota</taxon>
        <taxon>Cyanophyceae</taxon>
        <taxon>Nostocales</taxon>
        <taxon>Aphanizomenonaceae</taxon>
        <taxon>Dolichospermum</taxon>
        <taxon>Dolichospermum circinale</taxon>
    </lineage>
</organism>
<comment type="caution">
    <text evidence="2">The sequence shown here is derived from an EMBL/GenBank/DDBJ whole genome shotgun (WGS) entry which is preliminary data.</text>
</comment>
<evidence type="ECO:0000259" key="1">
    <source>
        <dbReference type="Pfam" id="PF13538"/>
    </source>
</evidence>
<keyword evidence="2" id="KW-0547">Nucleotide-binding</keyword>
<dbReference type="Pfam" id="PF13538">
    <property type="entry name" value="UvrD_C_2"/>
    <property type="match status" value="1"/>
</dbReference>
<dbReference type="Proteomes" id="UP001212123">
    <property type="component" value="Unassembled WGS sequence"/>
</dbReference>
<feature type="domain" description="UvrD-like helicase C-terminal" evidence="1">
    <location>
        <begin position="669"/>
        <end position="717"/>
    </location>
</feature>
<dbReference type="SUPFAM" id="SSF52540">
    <property type="entry name" value="P-loop containing nucleoside triphosphate hydrolases"/>
    <property type="match status" value="1"/>
</dbReference>